<feature type="region of interest" description="Disordered" evidence="1">
    <location>
        <begin position="146"/>
        <end position="167"/>
    </location>
</feature>
<organism evidence="2 3">
    <name type="scientific">Pseudomonas nitroreducens</name>
    <dbReference type="NCBI Taxonomy" id="46680"/>
    <lineage>
        <taxon>Bacteria</taxon>
        <taxon>Pseudomonadati</taxon>
        <taxon>Pseudomonadota</taxon>
        <taxon>Gammaproteobacteria</taxon>
        <taxon>Pseudomonadales</taxon>
        <taxon>Pseudomonadaceae</taxon>
        <taxon>Pseudomonas</taxon>
    </lineage>
</organism>
<dbReference type="AlphaFoldDB" id="A0A7W7NZV5"/>
<protein>
    <submittedName>
        <fullName evidence="2">Uncharacterized protein</fullName>
    </submittedName>
</protein>
<proteinExistence type="predicted"/>
<evidence type="ECO:0000313" key="2">
    <source>
        <dbReference type="EMBL" id="MBB4861622.1"/>
    </source>
</evidence>
<reference evidence="2 3" key="1">
    <citation type="submission" date="2020-08" db="EMBL/GenBank/DDBJ databases">
        <title>Functional genomics of gut bacteria from endangered species of beetles.</title>
        <authorList>
            <person name="Carlos-Shanley C."/>
        </authorList>
    </citation>
    <scope>NUCLEOTIDE SEQUENCE [LARGE SCALE GENOMIC DNA]</scope>
    <source>
        <strain evidence="2 3">S00179</strain>
    </source>
</reference>
<comment type="caution">
    <text evidence="2">The sequence shown here is derived from an EMBL/GenBank/DDBJ whole genome shotgun (WGS) entry which is preliminary data.</text>
</comment>
<accession>A0A7W7NZV5</accession>
<sequence length="167" mass="17887">MKLKTIKSGALIGLMFSGAVVAGVAMSSLVIQIFKSADSLSWDPLAAKEALSYVDSLRAGKTDPGVPSGAWSKEISVKEEPDGSISVSLVAQNAFHCHRLYKAMLKNYPSVTLDGQALKPGDSEESTKANRIAACSDEKTHVFVVSAERHDRSGERSIPRRDNDGSH</sequence>
<dbReference type="Proteomes" id="UP000566995">
    <property type="component" value="Unassembled WGS sequence"/>
</dbReference>
<dbReference type="RefSeq" id="WP_184585877.1">
    <property type="nucleotide sequence ID" value="NZ_JACHLI010000001.1"/>
</dbReference>
<dbReference type="EMBL" id="JACHLI010000001">
    <property type="protein sequence ID" value="MBB4861622.1"/>
    <property type="molecule type" value="Genomic_DNA"/>
</dbReference>
<gene>
    <name evidence="2" type="ORF">HNP46_000433</name>
</gene>
<evidence type="ECO:0000256" key="1">
    <source>
        <dbReference type="SAM" id="MobiDB-lite"/>
    </source>
</evidence>
<evidence type="ECO:0000313" key="3">
    <source>
        <dbReference type="Proteomes" id="UP000566995"/>
    </source>
</evidence>
<name>A0A7W7NZV5_PSENT</name>